<accession>A0A6P6VL02</accession>
<dbReference type="GO" id="GO:0004523">
    <property type="term" value="F:RNA-DNA hybrid ribonuclease activity"/>
    <property type="evidence" value="ECO:0007669"/>
    <property type="project" value="InterPro"/>
</dbReference>
<dbReference type="OrthoDB" id="1841727at2759"/>
<dbReference type="GO" id="GO:0003676">
    <property type="term" value="F:nucleic acid binding"/>
    <property type="evidence" value="ECO:0007669"/>
    <property type="project" value="InterPro"/>
</dbReference>
<dbReference type="InterPro" id="IPR036397">
    <property type="entry name" value="RNaseH_sf"/>
</dbReference>
<feature type="domain" description="RNase H type-1" evidence="1">
    <location>
        <begin position="264"/>
        <end position="380"/>
    </location>
</feature>
<reference evidence="3" key="2">
    <citation type="submission" date="2025-08" db="UniProtKB">
        <authorList>
            <consortium name="RefSeq"/>
        </authorList>
    </citation>
    <scope>IDENTIFICATION</scope>
    <source>
        <tissue evidence="3">Leaves</tissue>
    </source>
</reference>
<gene>
    <name evidence="3" type="primary">LOC113724431</name>
</gene>
<dbReference type="Proteomes" id="UP001652660">
    <property type="component" value="Chromosome 2c"/>
</dbReference>
<keyword evidence="2" id="KW-1185">Reference proteome</keyword>
<protein>
    <recommendedName>
        <fullName evidence="1">RNase H type-1 domain-containing protein</fullName>
    </recommendedName>
</protein>
<dbReference type="InterPro" id="IPR044730">
    <property type="entry name" value="RNase_H-like_dom_plant"/>
</dbReference>
<evidence type="ECO:0000313" key="2">
    <source>
        <dbReference type="Proteomes" id="UP001652660"/>
    </source>
</evidence>
<dbReference type="InterPro" id="IPR053151">
    <property type="entry name" value="RNase_H-like"/>
</dbReference>
<dbReference type="CDD" id="cd06222">
    <property type="entry name" value="RNase_H_like"/>
    <property type="match status" value="1"/>
</dbReference>
<organism evidence="2 3">
    <name type="scientific">Coffea arabica</name>
    <name type="common">Arabian coffee</name>
    <dbReference type="NCBI Taxonomy" id="13443"/>
    <lineage>
        <taxon>Eukaryota</taxon>
        <taxon>Viridiplantae</taxon>
        <taxon>Streptophyta</taxon>
        <taxon>Embryophyta</taxon>
        <taxon>Tracheophyta</taxon>
        <taxon>Spermatophyta</taxon>
        <taxon>Magnoliopsida</taxon>
        <taxon>eudicotyledons</taxon>
        <taxon>Gunneridae</taxon>
        <taxon>Pentapetalae</taxon>
        <taxon>asterids</taxon>
        <taxon>lamiids</taxon>
        <taxon>Gentianales</taxon>
        <taxon>Rubiaceae</taxon>
        <taxon>Ixoroideae</taxon>
        <taxon>Gardenieae complex</taxon>
        <taxon>Bertiereae - Coffeeae clade</taxon>
        <taxon>Coffeeae</taxon>
        <taxon>Coffea</taxon>
    </lineage>
</organism>
<dbReference type="GeneID" id="113724431"/>
<dbReference type="SUPFAM" id="SSF53098">
    <property type="entry name" value="Ribonuclease H-like"/>
    <property type="match status" value="1"/>
</dbReference>
<dbReference type="InterPro" id="IPR012337">
    <property type="entry name" value="RNaseH-like_sf"/>
</dbReference>
<proteinExistence type="predicted"/>
<dbReference type="InterPro" id="IPR002156">
    <property type="entry name" value="RNaseH_domain"/>
</dbReference>
<dbReference type="PANTHER" id="PTHR47723:SF19">
    <property type="entry name" value="POLYNUCLEOTIDYL TRANSFERASE, RIBONUCLEASE H-LIKE SUPERFAMILY PROTEIN"/>
    <property type="match status" value="1"/>
</dbReference>
<evidence type="ECO:0000313" key="3">
    <source>
        <dbReference type="RefSeq" id="XP_027103135.1"/>
    </source>
</evidence>
<dbReference type="Gene3D" id="3.30.420.10">
    <property type="entry name" value="Ribonuclease H-like superfamily/Ribonuclease H"/>
    <property type="match status" value="1"/>
</dbReference>
<sequence>MHPSRATVQHPPTSWRRLLSVRDFAEARIRWCLGKGMVDFWYDIWCGDRPLEQVMGVSNPPHSLVAEFFTPHGWNVPRLKEWVLDFLVQQITSIHFSLDRDDVMDKGVALCSRCSCCQQGPETINHLFLHDAVAGEVWEYFFKVFGLLPFTAVSVAAMLFHWFFSHSQVSSTHVRVLVPLLVFQFIWKSRNKARFDACLITSSQVIFQIEELLGRMGKAHDFSLASFSGDRDCPWAAFGNSYGQPKAVVPVSWEKPSPGHLKLNTDASVLIGKAAGGGVLRDHDGRVISAYYKEFGDLGVLEAEAQALLEGLQMCAERETGALTVESDSKVLVQLVNSEAVSKWPVCTVLQDIRHLLHQMRAPLQHLFREANSVADALASLQVGGHCCYSSIESLPCRARGEARLDRLGDPRVRELQLRA</sequence>
<name>A0A6P6VL02_COFAR</name>
<evidence type="ECO:0000259" key="1">
    <source>
        <dbReference type="Pfam" id="PF13456"/>
    </source>
</evidence>
<dbReference type="RefSeq" id="XP_027103135.1">
    <property type="nucleotide sequence ID" value="XM_027247334.1"/>
</dbReference>
<reference evidence="2" key="1">
    <citation type="journal article" date="2025" name="Foods">
        <title>Unveiling the Microbial Signatures of Arabica Coffee Cherries: Insights into Ripeness Specific Diversity, Functional Traits, and Implications for Quality and Safety.</title>
        <authorList>
            <consortium name="RefSeq"/>
            <person name="Tenea G.N."/>
            <person name="Cifuentes V."/>
            <person name="Reyes P."/>
            <person name="Cevallos-Vallejos M."/>
        </authorList>
    </citation>
    <scope>NUCLEOTIDE SEQUENCE [LARGE SCALE GENOMIC DNA]</scope>
</reference>
<dbReference type="PANTHER" id="PTHR47723">
    <property type="entry name" value="OS05G0353850 PROTEIN"/>
    <property type="match status" value="1"/>
</dbReference>
<dbReference type="Pfam" id="PF13456">
    <property type="entry name" value="RVT_3"/>
    <property type="match status" value="1"/>
</dbReference>
<dbReference type="AlphaFoldDB" id="A0A6P6VL02"/>